<keyword evidence="7 8" id="KW-0472">Membrane</keyword>
<dbReference type="OrthoDB" id="17366at2759"/>
<evidence type="ECO:0008006" key="11">
    <source>
        <dbReference type="Google" id="ProtNLM"/>
    </source>
</evidence>
<dbReference type="InterPro" id="IPR009580">
    <property type="entry name" value="GPI_biosynthesis_protein_Pig-F"/>
</dbReference>
<dbReference type="EMBL" id="ML994026">
    <property type="protein sequence ID" value="KAF2200364.1"/>
    <property type="molecule type" value="Genomic_DNA"/>
</dbReference>
<organism evidence="9 10">
    <name type="scientific">Delitschia confertaspora ATCC 74209</name>
    <dbReference type="NCBI Taxonomy" id="1513339"/>
    <lineage>
        <taxon>Eukaryota</taxon>
        <taxon>Fungi</taxon>
        <taxon>Dikarya</taxon>
        <taxon>Ascomycota</taxon>
        <taxon>Pezizomycotina</taxon>
        <taxon>Dothideomycetes</taxon>
        <taxon>Pleosporomycetidae</taxon>
        <taxon>Pleosporales</taxon>
        <taxon>Delitschiaceae</taxon>
        <taxon>Delitschia</taxon>
    </lineage>
</organism>
<protein>
    <recommendedName>
        <fullName evidence="11">Glycosylphosphatidylinositol anchor biosynthesis protein 11</fullName>
    </recommendedName>
</protein>
<feature type="transmembrane region" description="Helical" evidence="8">
    <location>
        <begin position="114"/>
        <end position="141"/>
    </location>
</feature>
<evidence type="ECO:0000313" key="9">
    <source>
        <dbReference type="EMBL" id="KAF2200364.1"/>
    </source>
</evidence>
<proteinExistence type="predicted"/>
<name>A0A9P4MP90_9PLEO</name>
<reference evidence="9" key="1">
    <citation type="journal article" date="2020" name="Stud. Mycol.">
        <title>101 Dothideomycetes genomes: a test case for predicting lifestyles and emergence of pathogens.</title>
        <authorList>
            <person name="Haridas S."/>
            <person name="Albert R."/>
            <person name="Binder M."/>
            <person name="Bloem J."/>
            <person name="Labutti K."/>
            <person name="Salamov A."/>
            <person name="Andreopoulos B."/>
            <person name="Baker S."/>
            <person name="Barry K."/>
            <person name="Bills G."/>
            <person name="Bluhm B."/>
            <person name="Cannon C."/>
            <person name="Castanera R."/>
            <person name="Culley D."/>
            <person name="Daum C."/>
            <person name="Ezra D."/>
            <person name="Gonzalez J."/>
            <person name="Henrissat B."/>
            <person name="Kuo A."/>
            <person name="Liang C."/>
            <person name="Lipzen A."/>
            <person name="Lutzoni F."/>
            <person name="Magnuson J."/>
            <person name="Mondo S."/>
            <person name="Nolan M."/>
            <person name="Ohm R."/>
            <person name="Pangilinan J."/>
            <person name="Park H.-J."/>
            <person name="Ramirez L."/>
            <person name="Alfaro M."/>
            <person name="Sun H."/>
            <person name="Tritt A."/>
            <person name="Yoshinaga Y."/>
            <person name="Zwiers L.-H."/>
            <person name="Turgeon B."/>
            <person name="Goodwin S."/>
            <person name="Spatafora J."/>
            <person name="Crous P."/>
            <person name="Grigoriev I."/>
        </authorList>
    </citation>
    <scope>NUCLEOTIDE SEQUENCE</scope>
    <source>
        <strain evidence="9">ATCC 74209</strain>
    </source>
</reference>
<feature type="transmembrane region" description="Helical" evidence="8">
    <location>
        <begin position="147"/>
        <end position="169"/>
    </location>
</feature>
<dbReference type="Pfam" id="PF06699">
    <property type="entry name" value="PIG-F"/>
    <property type="match status" value="1"/>
</dbReference>
<evidence type="ECO:0000256" key="1">
    <source>
        <dbReference type="ARBA" id="ARBA00004477"/>
    </source>
</evidence>
<sequence>MSSSTSLTKASKAPKAGTSAVPIDVLHKDTAKLYTHIHPILLLSLYVFQFKSIVADPVPALVNTLIALGVLQIAYVSICLPPTGGSATPAPVARAGGKKKTAPGKLESGIQGKIIPAFLSLLLSTLAGTPVLAITLVLFGAPLTTHHAHTVLCAAHISFLAVLPAIYVYGVEGEKWRQIVAMFLPIDEVFGAMIGTVLGAWLGAVPIPLDWDREWQKWPVTIVTGAYIGYAVGKLLGGTLLKGKKIMFE</sequence>
<gene>
    <name evidence="9" type="ORF">GQ43DRAFT_77180</name>
</gene>
<dbReference type="AlphaFoldDB" id="A0A9P4MP90"/>
<evidence type="ECO:0000256" key="7">
    <source>
        <dbReference type="ARBA" id="ARBA00023136"/>
    </source>
</evidence>
<comment type="caution">
    <text evidence="9">The sequence shown here is derived from an EMBL/GenBank/DDBJ whole genome shotgun (WGS) entry which is preliminary data.</text>
</comment>
<keyword evidence="5" id="KW-0256">Endoplasmic reticulum</keyword>
<keyword evidence="4 8" id="KW-0812">Transmembrane</keyword>
<feature type="transmembrane region" description="Helical" evidence="8">
    <location>
        <begin position="221"/>
        <end position="241"/>
    </location>
</feature>
<dbReference type="Proteomes" id="UP000799536">
    <property type="component" value="Unassembled WGS sequence"/>
</dbReference>
<keyword evidence="6 8" id="KW-1133">Transmembrane helix</keyword>
<evidence type="ECO:0000256" key="3">
    <source>
        <dbReference type="ARBA" id="ARBA00022502"/>
    </source>
</evidence>
<evidence type="ECO:0000256" key="8">
    <source>
        <dbReference type="SAM" id="Phobius"/>
    </source>
</evidence>
<keyword evidence="10" id="KW-1185">Reference proteome</keyword>
<comment type="subcellular location">
    <subcellularLocation>
        <location evidence="1">Endoplasmic reticulum membrane</location>
        <topology evidence="1">Multi-pass membrane protein</topology>
    </subcellularLocation>
</comment>
<accession>A0A9P4MP90</accession>
<feature type="transmembrane region" description="Helical" evidence="8">
    <location>
        <begin position="189"/>
        <end position="209"/>
    </location>
</feature>
<dbReference type="GO" id="GO:0006506">
    <property type="term" value="P:GPI anchor biosynthetic process"/>
    <property type="evidence" value="ECO:0007669"/>
    <property type="project" value="UniProtKB-KW"/>
</dbReference>
<evidence type="ECO:0000256" key="6">
    <source>
        <dbReference type="ARBA" id="ARBA00022989"/>
    </source>
</evidence>
<evidence type="ECO:0000256" key="4">
    <source>
        <dbReference type="ARBA" id="ARBA00022692"/>
    </source>
</evidence>
<keyword evidence="3" id="KW-0337">GPI-anchor biosynthesis</keyword>
<evidence type="ECO:0000313" key="10">
    <source>
        <dbReference type="Proteomes" id="UP000799536"/>
    </source>
</evidence>
<evidence type="ECO:0000256" key="5">
    <source>
        <dbReference type="ARBA" id="ARBA00022824"/>
    </source>
</evidence>
<evidence type="ECO:0000256" key="2">
    <source>
        <dbReference type="ARBA" id="ARBA00004687"/>
    </source>
</evidence>
<comment type="pathway">
    <text evidence="2">Glycolipid biosynthesis; glycosylphosphatidylinositol-anchor biosynthesis.</text>
</comment>
<dbReference type="GO" id="GO:0005789">
    <property type="term" value="C:endoplasmic reticulum membrane"/>
    <property type="evidence" value="ECO:0007669"/>
    <property type="project" value="UniProtKB-SubCell"/>
</dbReference>